<evidence type="ECO:0000313" key="2">
    <source>
        <dbReference type="EMBL" id="KAK9422299.1"/>
    </source>
</evidence>
<comment type="caution">
    <text evidence="2">The sequence shown here is derived from an EMBL/GenBank/DDBJ whole genome shotgun (WGS) entry which is preliminary data.</text>
</comment>
<protein>
    <submittedName>
        <fullName evidence="2">MARVEL domain-containing protein</fullName>
    </submittedName>
</protein>
<feature type="transmembrane region" description="Helical" evidence="1">
    <location>
        <begin position="7"/>
        <end position="31"/>
    </location>
</feature>
<feature type="transmembrane region" description="Helical" evidence="1">
    <location>
        <begin position="87"/>
        <end position="108"/>
    </location>
</feature>
<evidence type="ECO:0000313" key="3">
    <source>
        <dbReference type="Proteomes" id="UP001408356"/>
    </source>
</evidence>
<gene>
    <name evidence="2" type="ORF">SUNI508_04978</name>
</gene>
<reference evidence="2 3" key="1">
    <citation type="journal article" date="2024" name="J. Plant Pathol.">
        <title>Sequence and assembly of the genome of Seiridium unicorne, isolate CBS 538.82, causal agent of cypress canker disease.</title>
        <authorList>
            <person name="Scali E."/>
            <person name="Rocca G.D."/>
            <person name="Danti R."/>
            <person name="Garbelotto M."/>
            <person name="Barberini S."/>
            <person name="Baroncelli R."/>
            <person name="Emiliani G."/>
        </authorList>
    </citation>
    <scope>NUCLEOTIDE SEQUENCE [LARGE SCALE GENOMIC DNA]</scope>
    <source>
        <strain evidence="2 3">BM-138-508</strain>
    </source>
</reference>
<accession>A0ABR2V5X7</accession>
<dbReference type="EMBL" id="JARVKF010000124">
    <property type="protein sequence ID" value="KAK9422299.1"/>
    <property type="molecule type" value="Genomic_DNA"/>
</dbReference>
<name>A0ABR2V5X7_9PEZI</name>
<keyword evidence="1" id="KW-0812">Transmembrane</keyword>
<feature type="transmembrane region" description="Helical" evidence="1">
    <location>
        <begin position="51"/>
        <end position="75"/>
    </location>
</feature>
<keyword evidence="3" id="KW-1185">Reference proteome</keyword>
<proteinExistence type="predicted"/>
<keyword evidence="1" id="KW-1133">Transmembrane helix</keyword>
<sequence>MRVLARYTLWALSVFAIVASSIFVGVAVFMNAKNPQGRNKSPGCDNSKDPYFWQLLSQLLLQVLTVVCIFVPVFRTADGMTGLHRNCFDYSVLTSIIMGIAGVVLYAITCNHTGWLLSLLSSWISGVTGALAAALLAGEIERRTRIANMENAKLRARHSENVRLRPYPL</sequence>
<dbReference type="Proteomes" id="UP001408356">
    <property type="component" value="Unassembled WGS sequence"/>
</dbReference>
<keyword evidence="1" id="KW-0472">Membrane</keyword>
<feature type="transmembrane region" description="Helical" evidence="1">
    <location>
        <begin position="114"/>
        <end position="137"/>
    </location>
</feature>
<organism evidence="2 3">
    <name type="scientific">Seiridium unicorne</name>
    <dbReference type="NCBI Taxonomy" id="138068"/>
    <lineage>
        <taxon>Eukaryota</taxon>
        <taxon>Fungi</taxon>
        <taxon>Dikarya</taxon>
        <taxon>Ascomycota</taxon>
        <taxon>Pezizomycotina</taxon>
        <taxon>Sordariomycetes</taxon>
        <taxon>Xylariomycetidae</taxon>
        <taxon>Amphisphaeriales</taxon>
        <taxon>Sporocadaceae</taxon>
        <taxon>Seiridium</taxon>
    </lineage>
</organism>
<evidence type="ECO:0000256" key="1">
    <source>
        <dbReference type="SAM" id="Phobius"/>
    </source>
</evidence>